<feature type="transmembrane region" description="Helical" evidence="8">
    <location>
        <begin position="296"/>
        <end position="319"/>
    </location>
</feature>
<dbReference type="GO" id="GO:0015297">
    <property type="term" value="F:antiporter activity"/>
    <property type="evidence" value="ECO:0007669"/>
    <property type="project" value="InterPro"/>
</dbReference>
<feature type="domain" description="RCK C-terminal" evidence="10">
    <location>
        <begin position="576"/>
        <end position="660"/>
    </location>
</feature>
<dbReference type="PANTHER" id="PTHR42751">
    <property type="entry name" value="SODIUM/HYDROGEN EXCHANGER FAMILY/TRKA DOMAIN PROTEIN"/>
    <property type="match status" value="1"/>
</dbReference>
<dbReference type="STRING" id="96561.Dole_0855"/>
<accession>A8ZVV6</accession>
<dbReference type="GO" id="GO:0006813">
    <property type="term" value="P:potassium ion transport"/>
    <property type="evidence" value="ECO:0007669"/>
    <property type="project" value="UniProtKB-KW"/>
</dbReference>
<feature type="transmembrane region" description="Helical" evidence="8">
    <location>
        <begin position="115"/>
        <end position="134"/>
    </location>
</feature>
<keyword evidence="4" id="KW-0633">Potassium transport</keyword>
<keyword evidence="4" id="KW-0630">Potassium</keyword>
<sequence>MDIPFLNDVEIIFGLAVVVLLICHKLRVPTVVGFLVTGVVVGPHALGLVKAVHEVEMIAEVGVVLLLFTIGLEFSLERLLRIKRAVLGGGSLQVAVTSAITAIVAMQFGLTAGQAIFAGFLVALSSTAIVLKLLQQGAQIDSPHGLMSLGILIFQDIIIVPMILLVPILAGTAGNLTTSLLVLLAKGGIIIVLVIVSARWIVPQLLYLIARTRNTEVFLLSVIVICLGIAWLTATAGLSLALGAFLAGLIISESEYSHQALGNLLPFRDVFTTFFFVSIGMLLDLGFLIEQPGRVLLITLAVLVAKTLIAGGVTVVLGFPFRTGILAGLALGQIGEFSFILSRSGVEYGLMNEAAYQLFLAVSVLTMAATPFIIMAAPRLADMVLRLPLPGRLVTGFAPLGHTDAPVKQKDHLVIIGFGINGRNLAKAARTAGIPYIIIETNPETVRTAKADGEPIFYGDATHQAVLEHAGIHQARIAVVAINDPTATRRITDAIRRLNTGICLIVRSRYIQEMKHLYELGADEVIPEEFETSVEIFTRVLTKYLVPREDIERLVSAIRADGYEMFRQISKTSISVSDLRLNLHDVKIQSLRLKADSPLVSMSIGQADLRRCFSVSIVAISKNGQILANPGADTVLQENDVLFVLGNPDNIAQLKGMMVYACPLGDRPKPGATS</sequence>
<keyword evidence="7 8" id="KW-0472">Membrane</keyword>
<keyword evidence="5 8" id="KW-0812">Transmembrane</keyword>
<evidence type="ECO:0000256" key="7">
    <source>
        <dbReference type="ARBA" id="ARBA00023136"/>
    </source>
</evidence>
<dbReference type="SUPFAM" id="SSF51735">
    <property type="entry name" value="NAD(P)-binding Rossmann-fold domains"/>
    <property type="match status" value="1"/>
</dbReference>
<feature type="transmembrane region" description="Helical" evidence="8">
    <location>
        <begin position="55"/>
        <end position="74"/>
    </location>
</feature>
<feature type="transmembrane region" description="Helical" evidence="8">
    <location>
        <begin position="30"/>
        <end position="49"/>
    </location>
</feature>
<dbReference type="InterPro" id="IPR036721">
    <property type="entry name" value="RCK_C_sf"/>
</dbReference>
<dbReference type="EMBL" id="CP000859">
    <property type="protein sequence ID" value="ABW66665.1"/>
    <property type="molecule type" value="Genomic_DNA"/>
</dbReference>
<dbReference type="KEGG" id="dol:Dole_0855"/>
<evidence type="ECO:0000313" key="12">
    <source>
        <dbReference type="Proteomes" id="UP000008561"/>
    </source>
</evidence>
<organism evidence="11 12">
    <name type="scientific">Desulfosudis oleivorans (strain DSM 6200 / JCM 39069 / Hxd3)</name>
    <name type="common">Desulfococcus oleovorans</name>
    <dbReference type="NCBI Taxonomy" id="96561"/>
    <lineage>
        <taxon>Bacteria</taxon>
        <taxon>Pseudomonadati</taxon>
        <taxon>Thermodesulfobacteriota</taxon>
        <taxon>Desulfobacteria</taxon>
        <taxon>Desulfobacterales</taxon>
        <taxon>Desulfosudaceae</taxon>
        <taxon>Desulfosudis</taxon>
    </lineage>
</organism>
<evidence type="ECO:0000256" key="5">
    <source>
        <dbReference type="ARBA" id="ARBA00022692"/>
    </source>
</evidence>
<proteinExistence type="inferred from homology"/>
<evidence type="ECO:0000256" key="1">
    <source>
        <dbReference type="ARBA" id="ARBA00004141"/>
    </source>
</evidence>
<evidence type="ECO:0000259" key="9">
    <source>
        <dbReference type="PROSITE" id="PS51201"/>
    </source>
</evidence>
<evidence type="ECO:0000313" key="11">
    <source>
        <dbReference type="EMBL" id="ABW66665.1"/>
    </source>
</evidence>
<feature type="transmembrane region" description="Helical" evidence="8">
    <location>
        <begin position="6"/>
        <end position="23"/>
    </location>
</feature>
<feature type="transmembrane region" description="Helical" evidence="8">
    <location>
        <begin position="325"/>
        <end position="342"/>
    </location>
</feature>
<dbReference type="HOGENOM" id="CLU_005126_9_0_7"/>
<comment type="similarity">
    <text evidence="2">Belongs to the monovalent cation:proton antiporter 2 (CPA2) transporter (TC 2.A.37) family.</text>
</comment>
<evidence type="ECO:0000256" key="4">
    <source>
        <dbReference type="ARBA" id="ARBA00022538"/>
    </source>
</evidence>
<dbReference type="eggNOG" id="COG4651">
    <property type="taxonomic scope" value="Bacteria"/>
</dbReference>
<evidence type="ECO:0000256" key="3">
    <source>
        <dbReference type="ARBA" id="ARBA00022448"/>
    </source>
</evidence>
<dbReference type="eggNOG" id="COG1226">
    <property type="taxonomic scope" value="Bacteria"/>
</dbReference>
<keyword evidence="3" id="KW-0813">Transport</keyword>
<feature type="transmembrane region" description="Helical" evidence="8">
    <location>
        <begin position="270"/>
        <end position="289"/>
    </location>
</feature>
<feature type="transmembrane region" description="Helical" evidence="8">
    <location>
        <begin position="354"/>
        <end position="377"/>
    </location>
</feature>
<keyword evidence="12" id="KW-1185">Reference proteome</keyword>
<dbReference type="OrthoDB" id="9781411at2"/>
<comment type="subcellular location">
    <subcellularLocation>
        <location evidence="1">Membrane</location>
        <topology evidence="1">Multi-pass membrane protein</topology>
    </subcellularLocation>
</comment>
<dbReference type="Proteomes" id="UP000008561">
    <property type="component" value="Chromosome"/>
</dbReference>
<name>A8ZVV6_DESOH</name>
<dbReference type="PROSITE" id="PS51202">
    <property type="entry name" value="RCK_C"/>
    <property type="match status" value="1"/>
</dbReference>
<keyword evidence="6 8" id="KW-1133">Transmembrane helix</keyword>
<dbReference type="InterPro" id="IPR038770">
    <property type="entry name" value="Na+/solute_symporter_sf"/>
</dbReference>
<feature type="transmembrane region" description="Helical" evidence="8">
    <location>
        <begin position="146"/>
        <end position="170"/>
    </location>
</feature>
<protein>
    <submittedName>
        <fullName evidence="11">Sodium/hydrogen exchanger</fullName>
    </submittedName>
</protein>
<gene>
    <name evidence="11" type="ordered locus">Dole_0855</name>
</gene>
<dbReference type="RefSeq" id="WP_012174283.1">
    <property type="nucleotide sequence ID" value="NC_009943.1"/>
</dbReference>
<dbReference type="GO" id="GO:0016020">
    <property type="term" value="C:membrane"/>
    <property type="evidence" value="ECO:0007669"/>
    <property type="project" value="UniProtKB-SubCell"/>
</dbReference>
<evidence type="ECO:0000256" key="2">
    <source>
        <dbReference type="ARBA" id="ARBA00005551"/>
    </source>
</evidence>
<dbReference type="Pfam" id="PF00999">
    <property type="entry name" value="Na_H_Exchanger"/>
    <property type="match status" value="1"/>
</dbReference>
<dbReference type="InterPro" id="IPR006037">
    <property type="entry name" value="RCK_C"/>
</dbReference>
<dbReference type="InterPro" id="IPR003148">
    <property type="entry name" value="RCK_N"/>
</dbReference>
<dbReference type="Gene3D" id="1.20.1530.20">
    <property type="match status" value="1"/>
</dbReference>
<dbReference type="InterPro" id="IPR006153">
    <property type="entry name" value="Cation/H_exchanger_TM"/>
</dbReference>
<feature type="domain" description="RCK N-terminal" evidence="9">
    <location>
        <begin position="410"/>
        <end position="527"/>
    </location>
</feature>
<dbReference type="InterPro" id="IPR036291">
    <property type="entry name" value="NAD(P)-bd_dom_sf"/>
</dbReference>
<dbReference type="GO" id="GO:0008324">
    <property type="term" value="F:monoatomic cation transmembrane transporter activity"/>
    <property type="evidence" value="ECO:0007669"/>
    <property type="project" value="InterPro"/>
</dbReference>
<evidence type="ECO:0000256" key="6">
    <source>
        <dbReference type="ARBA" id="ARBA00022989"/>
    </source>
</evidence>
<dbReference type="GO" id="GO:1902600">
    <property type="term" value="P:proton transmembrane transport"/>
    <property type="evidence" value="ECO:0007669"/>
    <property type="project" value="InterPro"/>
</dbReference>
<dbReference type="Pfam" id="PF02254">
    <property type="entry name" value="TrkA_N"/>
    <property type="match status" value="1"/>
</dbReference>
<dbReference type="SUPFAM" id="SSF116726">
    <property type="entry name" value="TrkA C-terminal domain-like"/>
    <property type="match status" value="1"/>
</dbReference>
<feature type="transmembrane region" description="Helical" evidence="8">
    <location>
        <begin position="86"/>
        <end position="109"/>
    </location>
</feature>
<feature type="transmembrane region" description="Helical" evidence="8">
    <location>
        <begin position="217"/>
        <end position="250"/>
    </location>
</feature>
<dbReference type="Gene3D" id="3.30.70.1450">
    <property type="entry name" value="Regulator of K+ conductance, C-terminal domain"/>
    <property type="match status" value="1"/>
</dbReference>
<dbReference type="PROSITE" id="PS51201">
    <property type="entry name" value="RCK_N"/>
    <property type="match status" value="1"/>
</dbReference>
<dbReference type="AlphaFoldDB" id="A8ZVV6"/>
<dbReference type="Gene3D" id="3.40.50.720">
    <property type="entry name" value="NAD(P)-binding Rossmann-like Domain"/>
    <property type="match status" value="1"/>
</dbReference>
<evidence type="ECO:0000256" key="8">
    <source>
        <dbReference type="SAM" id="Phobius"/>
    </source>
</evidence>
<evidence type="ECO:0000259" key="10">
    <source>
        <dbReference type="PROSITE" id="PS51202"/>
    </source>
</evidence>
<reference evidence="11 12" key="1">
    <citation type="submission" date="2007-10" db="EMBL/GenBank/DDBJ databases">
        <title>Complete sequence of Desulfococcus oleovorans Hxd3.</title>
        <authorList>
            <consortium name="US DOE Joint Genome Institute"/>
            <person name="Copeland A."/>
            <person name="Lucas S."/>
            <person name="Lapidus A."/>
            <person name="Barry K."/>
            <person name="Glavina del Rio T."/>
            <person name="Dalin E."/>
            <person name="Tice H."/>
            <person name="Pitluck S."/>
            <person name="Kiss H."/>
            <person name="Brettin T."/>
            <person name="Bruce D."/>
            <person name="Detter J.C."/>
            <person name="Han C."/>
            <person name="Schmutz J."/>
            <person name="Larimer F."/>
            <person name="Land M."/>
            <person name="Hauser L."/>
            <person name="Kyrpides N."/>
            <person name="Kim E."/>
            <person name="Wawrik B."/>
            <person name="Richardson P."/>
        </authorList>
    </citation>
    <scope>NUCLEOTIDE SEQUENCE [LARGE SCALE GENOMIC DNA]</scope>
    <source>
        <strain evidence="12">DSM 6200 / JCM 39069 / Hxd3</strain>
    </source>
</reference>
<dbReference type="Pfam" id="PF02080">
    <property type="entry name" value="TrkA_C"/>
    <property type="match status" value="1"/>
</dbReference>
<dbReference type="PANTHER" id="PTHR42751:SF3">
    <property type="entry name" value="SODIUM_GLUTAMATE SYMPORTER"/>
    <property type="match status" value="1"/>
</dbReference>
<keyword evidence="4" id="KW-0406">Ion transport</keyword>
<dbReference type="eggNOG" id="COG0490">
    <property type="taxonomic scope" value="Bacteria"/>
</dbReference>